<evidence type="ECO:0000256" key="1">
    <source>
        <dbReference type="ARBA" id="ARBA00004429"/>
    </source>
</evidence>
<feature type="transmembrane region" description="Helical" evidence="7">
    <location>
        <begin position="134"/>
        <end position="153"/>
    </location>
</feature>
<keyword evidence="10" id="KW-1185">Reference proteome</keyword>
<comment type="subcellular location">
    <subcellularLocation>
        <location evidence="1 7">Cell inner membrane</location>
        <topology evidence="1 7">Multi-pass membrane protein</topology>
    </subcellularLocation>
</comment>
<dbReference type="RefSeq" id="WP_110378184.1">
    <property type="nucleotide sequence ID" value="NZ_CAKNFM010000006.1"/>
</dbReference>
<feature type="domain" description="TRAP C4-dicarboxylate transport system permease DctM subunit" evidence="8">
    <location>
        <begin position="10"/>
        <end position="419"/>
    </location>
</feature>
<feature type="transmembrane region" description="Helical" evidence="7">
    <location>
        <begin position="55"/>
        <end position="74"/>
    </location>
</feature>
<name>A0A2V3TUW8_9HYPH</name>
<dbReference type="GO" id="GO:0022857">
    <property type="term" value="F:transmembrane transporter activity"/>
    <property type="evidence" value="ECO:0007669"/>
    <property type="project" value="UniProtKB-UniRule"/>
</dbReference>
<dbReference type="EMBL" id="QJJK01000018">
    <property type="protein sequence ID" value="PXW51869.1"/>
    <property type="molecule type" value="Genomic_DNA"/>
</dbReference>
<keyword evidence="7" id="KW-0813">Transport</keyword>
<evidence type="ECO:0000259" key="8">
    <source>
        <dbReference type="Pfam" id="PF06808"/>
    </source>
</evidence>
<keyword evidence="6 7" id="KW-0472">Membrane</keyword>
<accession>A0A2V3TUW8</accession>
<feature type="transmembrane region" description="Helical" evidence="7">
    <location>
        <begin position="159"/>
        <end position="192"/>
    </location>
</feature>
<feature type="transmembrane region" description="Helical" evidence="7">
    <location>
        <begin position="243"/>
        <end position="259"/>
    </location>
</feature>
<keyword evidence="2" id="KW-1003">Cell membrane</keyword>
<evidence type="ECO:0000313" key="10">
    <source>
        <dbReference type="Proteomes" id="UP000248021"/>
    </source>
</evidence>
<keyword evidence="4 7" id="KW-0812">Transmembrane</keyword>
<dbReference type="PANTHER" id="PTHR33362">
    <property type="entry name" value="SIALIC ACID TRAP TRANSPORTER PERMEASE PROTEIN SIAT-RELATED"/>
    <property type="match status" value="1"/>
</dbReference>
<dbReference type="NCBIfam" id="TIGR00786">
    <property type="entry name" value="dctM"/>
    <property type="match status" value="1"/>
</dbReference>
<dbReference type="Proteomes" id="UP000248021">
    <property type="component" value="Unassembled WGS sequence"/>
</dbReference>
<feature type="transmembrane region" description="Helical" evidence="7">
    <location>
        <begin position="279"/>
        <end position="295"/>
    </location>
</feature>
<evidence type="ECO:0000256" key="3">
    <source>
        <dbReference type="ARBA" id="ARBA00022519"/>
    </source>
</evidence>
<proteinExistence type="inferred from homology"/>
<evidence type="ECO:0000256" key="5">
    <source>
        <dbReference type="ARBA" id="ARBA00022989"/>
    </source>
</evidence>
<dbReference type="InterPro" id="IPR010656">
    <property type="entry name" value="DctM"/>
</dbReference>
<feature type="transmembrane region" description="Helical" evidence="7">
    <location>
        <begin position="307"/>
        <end position="329"/>
    </location>
</feature>
<comment type="function">
    <text evidence="7">Part of the tripartite ATP-independent periplasmic (TRAP) transport system.</text>
</comment>
<organism evidence="9 10">
    <name type="scientific">Chelatococcus asaccharovorans</name>
    <dbReference type="NCBI Taxonomy" id="28210"/>
    <lineage>
        <taxon>Bacteria</taxon>
        <taxon>Pseudomonadati</taxon>
        <taxon>Pseudomonadota</taxon>
        <taxon>Alphaproteobacteria</taxon>
        <taxon>Hyphomicrobiales</taxon>
        <taxon>Chelatococcaceae</taxon>
        <taxon>Chelatococcus</taxon>
    </lineage>
</organism>
<evidence type="ECO:0000313" key="9">
    <source>
        <dbReference type="EMBL" id="PXW51869.1"/>
    </source>
</evidence>
<feature type="transmembrane region" description="Helical" evidence="7">
    <location>
        <begin position="399"/>
        <end position="423"/>
    </location>
</feature>
<reference evidence="9 10" key="1">
    <citation type="submission" date="2018-05" db="EMBL/GenBank/DDBJ databases">
        <title>Genomic Encyclopedia of Type Strains, Phase IV (KMG-IV): sequencing the most valuable type-strain genomes for metagenomic binning, comparative biology and taxonomic classification.</title>
        <authorList>
            <person name="Goeker M."/>
        </authorList>
    </citation>
    <scope>NUCLEOTIDE SEQUENCE [LARGE SCALE GENOMIC DNA]</scope>
    <source>
        <strain evidence="9 10">DSM 6462</strain>
    </source>
</reference>
<dbReference type="PIRSF" id="PIRSF006066">
    <property type="entry name" value="HI0050"/>
    <property type="match status" value="1"/>
</dbReference>
<dbReference type="Pfam" id="PF06808">
    <property type="entry name" value="DctM"/>
    <property type="match status" value="1"/>
</dbReference>
<comment type="similarity">
    <text evidence="7">Belongs to the TRAP transporter large permease family.</text>
</comment>
<evidence type="ECO:0000256" key="2">
    <source>
        <dbReference type="ARBA" id="ARBA00022475"/>
    </source>
</evidence>
<comment type="caution">
    <text evidence="9">The sequence shown here is derived from an EMBL/GenBank/DDBJ whole genome shotgun (WGS) entry which is preliminary data.</text>
</comment>
<dbReference type="InterPro" id="IPR004681">
    <property type="entry name" value="TRAP_DctM"/>
</dbReference>
<feature type="transmembrane region" description="Helical" evidence="7">
    <location>
        <begin position="7"/>
        <end position="35"/>
    </location>
</feature>
<evidence type="ECO:0000256" key="4">
    <source>
        <dbReference type="ARBA" id="ARBA00022692"/>
    </source>
</evidence>
<dbReference type="AlphaFoldDB" id="A0A2V3TUW8"/>
<gene>
    <name evidence="9" type="ORF">C7450_11824</name>
</gene>
<keyword evidence="5 7" id="KW-1133">Transmembrane helix</keyword>
<protein>
    <recommendedName>
        <fullName evidence="7">TRAP transporter large permease protein</fullName>
    </recommendedName>
</protein>
<evidence type="ECO:0000256" key="7">
    <source>
        <dbReference type="RuleBase" id="RU369079"/>
    </source>
</evidence>
<feature type="transmembrane region" description="Helical" evidence="7">
    <location>
        <begin position="360"/>
        <end position="387"/>
    </location>
</feature>
<dbReference type="GO" id="GO:0005886">
    <property type="term" value="C:plasma membrane"/>
    <property type="evidence" value="ECO:0007669"/>
    <property type="project" value="UniProtKB-SubCell"/>
</dbReference>
<feature type="transmembrane region" description="Helical" evidence="7">
    <location>
        <begin position="336"/>
        <end position="354"/>
    </location>
</feature>
<keyword evidence="3 7" id="KW-0997">Cell inner membrane</keyword>
<comment type="subunit">
    <text evidence="7">The complex comprises the extracytoplasmic solute receptor protein and the two transmembrane proteins.</text>
</comment>
<dbReference type="OrthoDB" id="9790209at2"/>
<sequence length="430" mass="45794">MSTSLIVLCVAFVAGALLRLPVVLTMFGSGIVYLWTSHQDVGLLVDQTLNNMMGMNAMLAVPMFILAANVMNAATISERLWSAANLVVGRLRGGHGHVTVLMNVAMSSMTGSAVSEASGPGMVAISMMRRQGHYPGGLAVAVASGASLLGPIMPPSIPLVLYAVISGASVGALFLAGIVPAFLMALSLSILISIIAHRRNLPRAGEVARGDRLRVIAGALVPLTLPVVLLGGIWSGIFTPTEAASVAALWAMLLGIVVYRNLNPRSLLAVFLESSRQSAVVMMLIISSFIINYAITNEGLASNMAAWITAMELTPLQFMLLVNVLFLILGTVLDGAVMLMVFVPVLLPSVHALGIDPVHFGVVAIINFMIAVITPPYGLILFVLSTLTKVPMREINREIWMFCVPLTVVMFILVLFPQIVLFLPHLFGFQ</sequence>
<evidence type="ECO:0000256" key="6">
    <source>
        <dbReference type="ARBA" id="ARBA00023136"/>
    </source>
</evidence>
<feature type="transmembrane region" description="Helical" evidence="7">
    <location>
        <begin position="213"/>
        <end position="237"/>
    </location>
</feature>